<evidence type="ECO:0000256" key="4">
    <source>
        <dbReference type="ARBA" id="ARBA00022833"/>
    </source>
</evidence>
<dbReference type="PATRIC" id="fig|1184267.3.peg.328"/>
<accession>M4V960</accession>
<evidence type="ECO:0000313" key="11">
    <source>
        <dbReference type="Proteomes" id="UP000012040"/>
    </source>
</evidence>
<evidence type="ECO:0000256" key="6">
    <source>
        <dbReference type="RuleBase" id="RU003983"/>
    </source>
</evidence>
<name>M4V960_9BACT</name>
<dbReference type="OrthoDB" id="7338723at2"/>
<evidence type="ECO:0000256" key="3">
    <source>
        <dbReference type="ARBA" id="ARBA00022801"/>
    </source>
</evidence>
<keyword evidence="2" id="KW-0479">Metal-binding</keyword>
<evidence type="ECO:0000313" key="10">
    <source>
        <dbReference type="EMBL" id="AGH94546.1"/>
    </source>
</evidence>
<evidence type="ECO:0000256" key="8">
    <source>
        <dbReference type="SAM" id="SignalP"/>
    </source>
</evidence>
<evidence type="ECO:0000256" key="7">
    <source>
        <dbReference type="SAM" id="MobiDB-lite"/>
    </source>
</evidence>
<keyword evidence="3 6" id="KW-0378">Hydrolase</keyword>
<keyword evidence="5 6" id="KW-0482">Metalloprotease</keyword>
<keyword evidence="8" id="KW-0732">Signal</keyword>
<keyword evidence="11" id="KW-1185">Reference proteome</keyword>
<feature type="chain" id="PRO_5004060064" description="Peptidase M48 domain-containing protein" evidence="8">
    <location>
        <begin position="18"/>
        <end position="343"/>
    </location>
</feature>
<feature type="domain" description="Peptidase M48" evidence="9">
    <location>
        <begin position="93"/>
        <end position="129"/>
    </location>
</feature>
<dbReference type="Proteomes" id="UP000012040">
    <property type="component" value="Chromosome"/>
</dbReference>
<evidence type="ECO:0000256" key="2">
    <source>
        <dbReference type="ARBA" id="ARBA00022723"/>
    </source>
</evidence>
<proteinExistence type="inferred from homology"/>
<keyword evidence="1 6" id="KW-0645">Protease</keyword>
<gene>
    <name evidence="10" type="ORF">A11Q_326</name>
</gene>
<organism evidence="10 11">
    <name type="scientific">Pseudobdellovibrio exovorus JSS</name>
    <dbReference type="NCBI Taxonomy" id="1184267"/>
    <lineage>
        <taxon>Bacteria</taxon>
        <taxon>Pseudomonadati</taxon>
        <taxon>Bdellovibrionota</taxon>
        <taxon>Bdellovibrionia</taxon>
        <taxon>Bdellovibrionales</taxon>
        <taxon>Pseudobdellovibrionaceae</taxon>
        <taxon>Pseudobdellovibrio</taxon>
    </lineage>
</organism>
<evidence type="ECO:0000256" key="5">
    <source>
        <dbReference type="ARBA" id="ARBA00023049"/>
    </source>
</evidence>
<dbReference type="RefSeq" id="WP_015469036.1">
    <property type="nucleotide sequence ID" value="NC_020813.1"/>
</dbReference>
<feature type="compositionally biased region" description="Basic and acidic residues" evidence="7">
    <location>
        <begin position="320"/>
        <end position="336"/>
    </location>
</feature>
<reference evidence="10 11" key="1">
    <citation type="journal article" date="2013" name="ISME J.">
        <title>By their genes ye shall know them: genomic signatures of predatory bacteria.</title>
        <authorList>
            <person name="Pasternak Z."/>
            <person name="Pietrokovski S."/>
            <person name="Rotem O."/>
            <person name="Gophna U."/>
            <person name="Lurie-Weinberger M.N."/>
            <person name="Jurkevitch E."/>
        </authorList>
    </citation>
    <scope>NUCLEOTIDE SEQUENCE [LARGE SCALE GENOMIC DNA]</scope>
    <source>
        <strain evidence="10 11">JSS</strain>
    </source>
</reference>
<protein>
    <recommendedName>
        <fullName evidence="9">Peptidase M48 domain-containing protein</fullName>
    </recommendedName>
</protein>
<dbReference type="GO" id="GO:0046872">
    <property type="term" value="F:metal ion binding"/>
    <property type="evidence" value="ECO:0007669"/>
    <property type="project" value="UniProtKB-KW"/>
</dbReference>
<evidence type="ECO:0000259" key="9">
    <source>
        <dbReference type="Pfam" id="PF01435"/>
    </source>
</evidence>
<dbReference type="GO" id="GO:0006508">
    <property type="term" value="P:proteolysis"/>
    <property type="evidence" value="ECO:0007669"/>
    <property type="project" value="UniProtKB-KW"/>
</dbReference>
<feature type="signal peptide" evidence="8">
    <location>
        <begin position="1"/>
        <end position="17"/>
    </location>
</feature>
<dbReference type="AlphaFoldDB" id="M4V960"/>
<dbReference type="EMBL" id="CP003537">
    <property type="protein sequence ID" value="AGH94546.1"/>
    <property type="molecule type" value="Genomic_DNA"/>
</dbReference>
<keyword evidence="4 6" id="KW-0862">Zinc</keyword>
<dbReference type="HOGENOM" id="CLU_808129_0_0_7"/>
<dbReference type="InterPro" id="IPR001915">
    <property type="entry name" value="Peptidase_M48"/>
</dbReference>
<dbReference type="GO" id="GO:0004222">
    <property type="term" value="F:metalloendopeptidase activity"/>
    <property type="evidence" value="ECO:0007669"/>
    <property type="project" value="InterPro"/>
</dbReference>
<comment type="cofactor">
    <cofactor evidence="6">
        <name>Zn(2+)</name>
        <dbReference type="ChEBI" id="CHEBI:29105"/>
    </cofactor>
    <text evidence="6">Binds 1 zinc ion per subunit.</text>
</comment>
<feature type="region of interest" description="Disordered" evidence="7">
    <location>
        <begin position="277"/>
        <end position="343"/>
    </location>
</feature>
<dbReference type="KEGG" id="bex:A11Q_326"/>
<sequence length="343" mass="37947">MRFLGLLVFAVSLLATSATTELRRETSVELEDCDRSQFSDRYPSTVRYTQQLMQHIMENNSDVFHGDLAPENFCIGITDNRVGGRAWADSKTRTMVIDPNLVLRVQNDAQLAWIVAHELAHVSMRHYVEPNSSRHNAARVEAEADVIGAHLYLRAGFTSDELAWRVQQLAVLPDMMASVTEPDYYGEVRTTTAGHSRSPDIPASQRIANAYQTCGGSSAQMSEPNFGSNMPYPAPCWSVWSVRHGEPARSAEFRRLMNDSRSLVNVITSPNLSAVKTEILTAEPPPDPKMTALGETLTPNSEAPTAAPPKPARKTSATPVHDHDHSDTHDNSHEQTAEEDLED</sequence>
<evidence type="ECO:0000256" key="1">
    <source>
        <dbReference type="ARBA" id="ARBA00022670"/>
    </source>
</evidence>
<dbReference type="Pfam" id="PF01435">
    <property type="entry name" value="Peptidase_M48"/>
    <property type="match status" value="1"/>
</dbReference>
<comment type="similarity">
    <text evidence="6">Belongs to the peptidase M48 family.</text>
</comment>